<evidence type="ECO:0000313" key="5">
    <source>
        <dbReference type="Proteomes" id="UP000677234"/>
    </source>
</evidence>
<feature type="coiled-coil region" evidence="1">
    <location>
        <begin position="83"/>
        <end position="110"/>
    </location>
</feature>
<evidence type="ECO:0000256" key="1">
    <source>
        <dbReference type="SAM" id="Coils"/>
    </source>
</evidence>
<dbReference type="Pfam" id="PF14265">
    <property type="entry name" value="DUF4355"/>
    <property type="match status" value="1"/>
</dbReference>
<dbReference type="InterPro" id="IPR025580">
    <property type="entry name" value="Gp46"/>
</dbReference>
<keyword evidence="1" id="KW-0175">Coiled coil</keyword>
<dbReference type="EMBL" id="CP066308">
    <property type="protein sequence ID" value="QQE74996.1"/>
    <property type="molecule type" value="Genomic_DNA"/>
</dbReference>
<dbReference type="Proteomes" id="UP000677234">
    <property type="component" value="Chromosome"/>
</dbReference>
<dbReference type="KEGG" id="bcop:JD108_03350"/>
<proteinExistence type="predicted"/>
<evidence type="ECO:0000313" key="3">
    <source>
        <dbReference type="EMBL" id="QUO42081.1"/>
    </source>
</evidence>
<sequence length="204" mass="23555">MNLEQVKQFIEENKTNEELQSYLQGLNPYSVEGIERFIQSNKEAKSWFDSTVDKRLAKSLETWKANHLESLISEEIKKRFPAKDEKEIEVERLRAEIENMKQEKLRERLTSQAIKIASEKKLPLSLVDFFIGADEATTTANLTALEQSFQSAVQQQVEQRLKGEGYTPPADSTRKTFTLDALKGMSQDEINKNWEQVKQALQNK</sequence>
<dbReference type="Proteomes" id="UP000595847">
    <property type="component" value="Chromosome"/>
</dbReference>
<reference evidence="2 4" key="1">
    <citation type="submission" date="2020-12" db="EMBL/GenBank/DDBJ databases">
        <title>strain FJAT-54423T represents a novel species of the genus Brevibacillus.</title>
        <authorList>
            <person name="Tang R."/>
        </authorList>
    </citation>
    <scope>NUCLEOTIDE SEQUENCE [LARGE SCALE GENOMIC DNA]</scope>
    <source>
        <strain evidence="2 4">FJAT-54423</strain>
    </source>
</reference>
<name>A0A7T5ELU7_9BACL</name>
<gene>
    <name evidence="2" type="ORF">JD108_03350</name>
    <name evidence="3" type="ORF">KDJ56_03355</name>
</gene>
<reference evidence="3" key="2">
    <citation type="submission" date="2021-04" db="EMBL/GenBank/DDBJ databases">
        <title>Brevibacillus composti FJAT-54423, complete genome.</title>
        <authorList>
            <person name="Tang R."/>
        </authorList>
    </citation>
    <scope>NUCLEOTIDE SEQUENCE</scope>
    <source>
        <strain evidence="3">FJAT-54424</strain>
    </source>
</reference>
<dbReference type="RefSeq" id="WP_198828560.1">
    <property type="nucleotide sequence ID" value="NZ_CP066308.1"/>
</dbReference>
<organism evidence="2 4">
    <name type="scientific">Brevibacillus composti</name>
    <dbReference type="NCBI Taxonomy" id="2796470"/>
    <lineage>
        <taxon>Bacteria</taxon>
        <taxon>Bacillati</taxon>
        <taxon>Bacillota</taxon>
        <taxon>Bacilli</taxon>
        <taxon>Bacillales</taxon>
        <taxon>Paenibacillaceae</taxon>
        <taxon>Brevibacillus</taxon>
    </lineage>
</organism>
<evidence type="ECO:0000313" key="2">
    <source>
        <dbReference type="EMBL" id="QQE74996.1"/>
    </source>
</evidence>
<keyword evidence="5" id="KW-1185">Reference proteome</keyword>
<dbReference type="AlphaFoldDB" id="A0A7T5ELU7"/>
<dbReference type="EMBL" id="CP073708">
    <property type="protein sequence ID" value="QUO42081.1"/>
    <property type="molecule type" value="Genomic_DNA"/>
</dbReference>
<evidence type="ECO:0000313" key="4">
    <source>
        <dbReference type="Proteomes" id="UP000595847"/>
    </source>
</evidence>
<accession>A0A7T5ELU7</accession>
<protein>
    <submittedName>
        <fullName evidence="2">DUF4355 domain-containing protein</fullName>
    </submittedName>
</protein>